<keyword evidence="3" id="KW-1185">Reference proteome</keyword>
<accession>A0A8C6ZB54</accession>
<evidence type="ECO:0000256" key="1">
    <source>
        <dbReference type="SAM" id="MobiDB-lite"/>
    </source>
</evidence>
<dbReference type="AlphaFoldDB" id="A0A8C6ZB54"/>
<evidence type="ECO:0000313" key="2">
    <source>
        <dbReference type="Ensembl" id="ENSNPEP00000010595.1"/>
    </source>
</evidence>
<protein>
    <submittedName>
        <fullName evidence="2">Uncharacterized protein</fullName>
    </submittedName>
</protein>
<dbReference type="Gene3D" id="3.30.420.40">
    <property type="match status" value="1"/>
</dbReference>
<reference evidence="2" key="2">
    <citation type="submission" date="2025-09" db="UniProtKB">
        <authorList>
            <consortium name="Ensembl"/>
        </authorList>
    </citation>
    <scope>IDENTIFICATION</scope>
</reference>
<organism evidence="2 3">
    <name type="scientific">Nothoprocta perdicaria</name>
    <name type="common">Chilean tinamou</name>
    <name type="synonym">Crypturus perdicarius</name>
    <dbReference type="NCBI Taxonomy" id="30464"/>
    <lineage>
        <taxon>Eukaryota</taxon>
        <taxon>Metazoa</taxon>
        <taxon>Chordata</taxon>
        <taxon>Craniata</taxon>
        <taxon>Vertebrata</taxon>
        <taxon>Euteleostomi</taxon>
        <taxon>Archelosauria</taxon>
        <taxon>Archosauria</taxon>
        <taxon>Dinosauria</taxon>
        <taxon>Saurischia</taxon>
        <taxon>Theropoda</taxon>
        <taxon>Coelurosauria</taxon>
        <taxon>Aves</taxon>
        <taxon>Palaeognathae</taxon>
        <taxon>Tinamiformes</taxon>
        <taxon>Tinamidae</taxon>
        <taxon>Nothoprocta</taxon>
    </lineage>
</organism>
<sequence length="95" mass="10122">MPHGCPEAPGQRGAGQGGAAAGRAAPGRPVLCRAAAGAMAVPGYLGWDFSTQQLKVIAVDEQLRVVYEDNIQFDKDLPEFNNMGVYIGKKEVLMF</sequence>
<dbReference type="Ensembl" id="ENSNPET00000010871.1">
    <property type="protein sequence ID" value="ENSNPEP00000010595.1"/>
    <property type="gene ID" value="ENSNPEG00000007969.1"/>
</dbReference>
<reference evidence="2" key="1">
    <citation type="submission" date="2025-08" db="UniProtKB">
        <authorList>
            <consortium name="Ensembl"/>
        </authorList>
    </citation>
    <scope>IDENTIFICATION</scope>
</reference>
<dbReference type="Proteomes" id="UP000694420">
    <property type="component" value="Unplaced"/>
</dbReference>
<feature type="region of interest" description="Disordered" evidence="1">
    <location>
        <begin position="1"/>
        <end position="24"/>
    </location>
</feature>
<evidence type="ECO:0000313" key="3">
    <source>
        <dbReference type="Proteomes" id="UP000694420"/>
    </source>
</evidence>
<name>A0A8C6ZB54_NOTPE</name>
<proteinExistence type="predicted"/>